<evidence type="ECO:0000313" key="2">
    <source>
        <dbReference type="Proteomes" id="UP000247465"/>
    </source>
</evidence>
<dbReference type="KEGG" id="mtar:DF168_01114"/>
<proteinExistence type="predicted"/>
<dbReference type="Proteomes" id="UP000247465">
    <property type="component" value="Chromosome"/>
</dbReference>
<organism evidence="1 2">
    <name type="scientific">Candidatus Moanibacter tarae</name>
    <dbReference type="NCBI Taxonomy" id="2200854"/>
    <lineage>
        <taxon>Bacteria</taxon>
        <taxon>Pseudomonadati</taxon>
        <taxon>Verrucomicrobiota</taxon>
        <taxon>Opitutia</taxon>
        <taxon>Puniceicoccales</taxon>
        <taxon>Puniceicoccales incertae sedis</taxon>
        <taxon>Candidatus Moanibacter</taxon>
    </lineage>
</organism>
<gene>
    <name evidence="1" type="ORF">DF168_01114</name>
</gene>
<accession>A0A2Z4AII0</accession>
<protein>
    <submittedName>
        <fullName evidence="1">Uncharacterized protein</fullName>
    </submittedName>
</protein>
<dbReference type="AlphaFoldDB" id="A0A2Z4AII0"/>
<dbReference type="EMBL" id="CP029803">
    <property type="protein sequence ID" value="AWT59917.1"/>
    <property type="molecule type" value="Genomic_DNA"/>
</dbReference>
<sequence>MNRANQVLRLLKRAIGILLMATVIGLTSNALNPNGIPLIKSSVTVSKPGASSPLITKQSPASQEEFENETLHIKFISDSNEGDSQD</sequence>
<evidence type="ECO:0000313" key="1">
    <source>
        <dbReference type="EMBL" id="AWT59917.1"/>
    </source>
</evidence>
<name>A0A2Z4AII0_9BACT</name>
<reference evidence="1 2" key="1">
    <citation type="submission" date="2018-06" db="EMBL/GenBank/DDBJ databases">
        <title>Draft Genome Sequence of a Novel Marine Bacterium Related to the Verrucomicrobia.</title>
        <authorList>
            <person name="Vosseberg J."/>
            <person name="Martijn J."/>
            <person name="Ettema T.J.G."/>
        </authorList>
    </citation>
    <scope>NUCLEOTIDE SEQUENCE [LARGE SCALE GENOMIC DNA]</scope>
    <source>
        <strain evidence="1">TARA_B100001123</strain>
    </source>
</reference>